<sequence length="568" mass="63714">MDERSEVDEYEGEDGGEGGLVQYNPIGEYYGGRNDKNERHGRGRAVLPNGDLYLGCYFRGKRHGLGVYRYKNGNGARYGGDWVNGTKQGWGTMYFPDGSQYTGNWHRGVIHGWGVYVYSNGDEYEGWWYMGVKNGRGIYRTKANNEKFIGSWLLGLKHGKGMLIRQDHRFIGNWYNDVPRGPGVYVFPELGVEQHGRYTIVKLQPPAVDKYKEVGQQVVMMRAGTPPMNPLEVEKNTRMTFAMGAFSDLMPEGDAGEGTDIPITSTNDPQTQGEQGQGDKTGVDQKSIEDELEMKVHQKLKEFINIELESQEANPIPVSPVWRVMQVTKLITKYPDETVPPPPIPETPMPEIEISGEEDLDQDSFKKSSKDEDEEIRQAKILAKTHQLGEIYTGSGVCQLPLAKIRWPDDIILPRTFSKITVSTIEEFKNVVESIAPQLEPLDIQAIIAENLHVFKGHGISISDKWKECLGNEVECANEVDMKGAPDEKRRSSNRRSGSNRHSEAEEEELLGEGADEAAEGAYDAMEDLEGGASEGEEEEESAYTDNPNQQPTTTEGETEEEEYDDDY</sequence>
<comment type="caution">
    <text evidence="3">The sequence shown here is derived from an EMBL/GenBank/DDBJ whole genome shotgun (WGS) entry which is preliminary data.</text>
</comment>
<name>A0ABP1QHH2_9HEXA</name>
<feature type="compositionally biased region" description="Acidic residues" evidence="2">
    <location>
        <begin position="557"/>
        <end position="568"/>
    </location>
</feature>
<dbReference type="Gene3D" id="2.20.110.10">
    <property type="entry name" value="Histone H3 K4-specific methyltransferase SET7/9 N-terminal domain"/>
    <property type="match status" value="2"/>
</dbReference>
<gene>
    <name evidence="3" type="ORF">ODALV1_LOCUS11346</name>
</gene>
<accession>A0ABP1QHH2</accession>
<feature type="compositionally biased region" description="Acidic residues" evidence="2">
    <location>
        <begin position="505"/>
        <end position="543"/>
    </location>
</feature>
<dbReference type="InterPro" id="IPR003409">
    <property type="entry name" value="MORN"/>
</dbReference>
<feature type="compositionally biased region" description="Basic and acidic residues" evidence="2">
    <location>
        <begin position="481"/>
        <end position="491"/>
    </location>
</feature>
<dbReference type="SUPFAM" id="SSF82185">
    <property type="entry name" value="Histone H3 K4-specific methyltransferase SET7/9 N-terminal domain"/>
    <property type="match status" value="1"/>
</dbReference>
<protein>
    <recommendedName>
        <fullName evidence="5">Radial spoke head 1</fullName>
    </recommendedName>
</protein>
<feature type="region of interest" description="Disordered" evidence="2">
    <location>
        <begin position="250"/>
        <end position="283"/>
    </location>
</feature>
<evidence type="ECO:0000313" key="3">
    <source>
        <dbReference type="EMBL" id="CAL8103096.1"/>
    </source>
</evidence>
<dbReference type="PANTHER" id="PTHR43215">
    <property type="entry name" value="RADIAL SPOKE HEAD 1 HOMOLOG"/>
    <property type="match status" value="1"/>
</dbReference>
<organism evidence="3 4">
    <name type="scientific">Orchesella dallaii</name>
    <dbReference type="NCBI Taxonomy" id="48710"/>
    <lineage>
        <taxon>Eukaryota</taxon>
        <taxon>Metazoa</taxon>
        <taxon>Ecdysozoa</taxon>
        <taxon>Arthropoda</taxon>
        <taxon>Hexapoda</taxon>
        <taxon>Collembola</taxon>
        <taxon>Entomobryomorpha</taxon>
        <taxon>Entomobryoidea</taxon>
        <taxon>Orchesellidae</taxon>
        <taxon>Orchesellinae</taxon>
        <taxon>Orchesella</taxon>
    </lineage>
</organism>
<feature type="region of interest" description="Disordered" evidence="2">
    <location>
        <begin position="481"/>
        <end position="568"/>
    </location>
</feature>
<keyword evidence="4" id="KW-1185">Reference proteome</keyword>
<feature type="region of interest" description="Disordered" evidence="2">
    <location>
        <begin position="1"/>
        <end position="23"/>
    </location>
</feature>
<proteinExistence type="predicted"/>
<dbReference type="Pfam" id="PF02493">
    <property type="entry name" value="MORN"/>
    <property type="match status" value="7"/>
</dbReference>
<dbReference type="SMART" id="SM00698">
    <property type="entry name" value="MORN"/>
    <property type="match status" value="7"/>
</dbReference>
<feature type="compositionally biased region" description="Polar residues" evidence="2">
    <location>
        <begin position="262"/>
        <end position="274"/>
    </location>
</feature>
<dbReference type="EMBL" id="CAXLJM020000034">
    <property type="protein sequence ID" value="CAL8103096.1"/>
    <property type="molecule type" value="Genomic_DNA"/>
</dbReference>
<keyword evidence="1" id="KW-0677">Repeat</keyword>
<dbReference type="PANTHER" id="PTHR43215:SF14">
    <property type="entry name" value="RADIAL SPOKE HEAD 1 HOMOLOG"/>
    <property type="match status" value="1"/>
</dbReference>
<reference evidence="3 4" key="1">
    <citation type="submission" date="2024-08" db="EMBL/GenBank/DDBJ databases">
        <authorList>
            <person name="Cucini C."/>
            <person name="Frati F."/>
        </authorList>
    </citation>
    <scope>NUCLEOTIDE SEQUENCE [LARGE SCALE GENOMIC DNA]</scope>
</reference>
<evidence type="ECO:0000313" key="4">
    <source>
        <dbReference type="Proteomes" id="UP001642540"/>
    </source>
</evidence>
<evidence type="ECO:0000256" key="1">
    <source>
        <dbReference type="ARBA" id="ARBA00022737"/>
    </source>
</evidence>
<feature type="region of interest" description="Disordered" evidence="2">
    <location>
        <begin position="335"/>
        <end position="372"/>
    </location>
</feature>
<evidence type="ECO:0008006" key="5">
    <source>
        <dbReference type="Google" id="ProtNLM"/>
    </source>
</evidence>
<feature type="compositionally biased region" description="Pro residues" evidence="2">
    <location>
        <begin position="338"/>
        <end position="348"/>
    </location>
</feature>
<dbReference type="Proteomes" id="UP001642540">
    <property type="component" value="Unassembled WGS sequence"/>
</dbReference>
<evidence type="ECO:0000256" key="2">
    <source>
        <dbReference type="SAM" id="MobiDB-lite"/>
    </source>
</evidence>
<feature type="compositionally biased region" description="Acidic residues" evidence="2">
    <location>
        <begin position="1"/>
        <end position="16"/>
    </location>
</feature>